<gene>
    <name evidence="1" type="ORF">Focb16_v003387</name>
</gene>
<comment type="caution">
    <text evidence="1">The sequence shown here is derived from an EMBL/GenBank/DDBJ whole genome shotgun (WGS) entry which is preliminary data.</text>
</comment>
<organism evidence="1 2">
    <name type="scientific">Fusarium oxysporum f. sp. cubense</name>
    <dbReference type="NCBI Taxonomy" id="61366"/>
    <lineage>
        <taxon>Eukaryota</taxon>
        <taxon>Fungi</taxon>
        <taxon>Dikarya</taxon>
        <taxon>Ascomycota</taxon>
        <taxon>Pezizomycotina</taxon>
        <taxon>Sordariomycetes</taxon>
        <taxon>Hypocreomycetidae</taxon>
        <taxon>Hypocreales</taxon>
        <taxon>Nectriaceae</taxon>
        <taxon>Fusarium</taxon>
        <taxon>Fusarium oxysporum species complex</taxon>
    </lineage>
</organism>
<dbReference type="EMBL" id="SRMI01000012">
    <property type="protein sequence ID" value="TVY59913.1"/>
    <property type="molecule type" value="Genomic_DNA"/>
</dbReference>
<dbReference type="AlphaFoldDB" id="A0A559KKL2"/>
<sequence>MTDAFLGAVAAEPSFTLPFPPRCAFLSESQLRILFLLLLNKQQYQIINNKTFLTIATTYLSAIDYLRTLKRNTYFKPRLQNASHTMLRILVAKKPLDRKVQASEIPGKDAEKSVRALEDFEIEQDQSFEDWIEIIDHAAPKTPRAVVMNANKAVNQDYVVITKNTELDSIKKKKKKKASVSDGIVLVKDPKLTRLSGNVKK</sequence>
<dbReference type="Proteomes" id="UP000320707">
    <property type="component" value="Unassembled WGS sequence"/>
</dbReference>
<evidence type="ECO:0000313" key="2">
    <source>
        <dbReference type="Proteomes" id="UP000320707"/>
    </source>
</evidence>
<proteinExistence type="predicted"/>
<protein>
    <submittedName>
        <fullName evidence="1">Uncharacterized protein</fullName>
    </submittedName>
</protein>
<reference evidence="1 2" key="1">
    <citation type="journal article" date="2019" name="Microbiol. Resour. Announc.">
        <title>High-quality draft genome sequence of Fusarium oxysporum f. sp. cubense strain 160527, a causal agent of Panama disease.</title>
        <authorList>
            <person name="Asai S."/>
            <person name="Ayukawa Y."/>
            <person name="Gan P."/>
            <person name="Masuda S."/>
            <person name="Komatsu K."/>
            <person name="Shirasu K."/>
            <person name="Arie T."/>
        </authorList>
    </citation>
    <scope>NUCLEOTIDE SEQUENCE [LARGE SCALE GENOMIC DNA]</scope>
    <source>
        <strain evidence="1 2">160527</strain>
    </source>
</reference>
<name>A0A559KKL2_FUSOC</name>
<evidence type="ECO:0000313" key="1">
    <source>
        <dbReference type="EMBL" id="TVY59913.1"/>
    </source>
</evidence>
<accession>A0A559KKL2</accession>